<accession>A0A6N6MGB7</accession>
<organism evidence="2 3">
    <name type="scientific">Methylobacterium planeticum</name>
    <dbReference type="NCBI Taxonomy" id="2615211"/>
    <lineage>
        <taxon>Bacteria</taxon>
        <taxon>Pseudomonadati</taxon>
        <taxon>Pseudomonadota</taxon>
        <taxon>Alphaproteobacteria</taxon>
        <taxon>Hyphomicrobiales</taxon>
        <taxon>Methylobacteriaceae</taxon>
        <taxon>Methylobacterium</taxon>
    </lineage>
</organism>
<dbReference type="SUPFAM" id="SSF47598">
    <property type="entry name" value="Ribbon-helix-helix"/>
    <property type="match status" value="1"/>
</dbReference>
<proteinExistence type="predicted"/>
<dbReference type="Proteomes" id="UP000441523">
    <property type="component" value="Unassembled WGS sequence"/>
</dbReference>
<evidence type="ECO:0000256" key="1">
    <source>
        <dbReference type="SAM" id="MobiDB-lite"/>
    </source>
</evidence>
<comment type="caution">
    <text evidence="2">The sequence shown here is derived from an EMBL/GenBank/DDBJ whole genome shotgun (WGS) entry which is preliminary data.</text>
</comment>
<dbReference type="InterPro" id="IPR010985">
    <property type="entry name" value="Ribbon_hlx_hlx"/>
</dbReference>
<dbReference type="EMBL" id="VZZJ01000044">
    <property type="protein sequence ID" value="KAB1068881.1"/>
    <property type="molecule type" value="Genomic_DNA"/>
</dbReference>
<sequence length="73" mass="7501">MSASKGSRKRYTLRLPRSLHMRLGAAAEVAGLPLNDFIVRRLGECADSSTAAARSGCAGNGEGAEPSSPDLAA</sequence>
<name>A0A6N6MGB7_9HYPH</name>
<evidence type="ECO:0000313" key="2">
    <source>
        <dbReference type="EMBL" id="KAB1068881.1"/>
    </source>
</evidence>
<dbReference type="GO" id="GO:0006355">
    <property type="term" value="P:regulation of DNA-templated transcription"/>
    <property type="evidence" value="ECO:0007669"/>
    <property type="project" value="InterPro"/>
</dbReference>
<dbReference type="InterPro" id="IPR013321">
    <property type="entry name" value="Arc_rbn_hlx_hlx"/>
</dbReference>
<gene>
    <name evidence="2" type="ORF">F6X51_26115</name>
</gene>
<reference evidence="2 3" key="1">
    <citation type="submission" date="2019-09" db="EMBL/GenBank/DDBJ databases">
        <title>YIM 132548 draft genome.</title>
        <authorList>
            <person name="Jiang L."/>
        </authorList>
    </citation>
    <scope>NUCLEOTIDE SEQUENCE [LARGE SCALE GENOMIC DNA]</scope>
    <source>
        <strain evidence="2 3">YIM 132548</strain>
    </source>
</reference>
<feature type="region of interest" description="Disordered" evidence="1">
    <location>
        <begin position="51"/>
        <end position="73"/>
    </location>
</feature>
<dbReference type="Gene3D" id="1.10.1220.10">
    <property type="entry name" value="Met repressor-like"/>
    <property type="match status" value="1"/>
</dbReference>
<dbReference type="RefSeq" id="WP_150966787.1">
    <property type="nucleotide sequence ID" value="NZ_VZZJ01000044.1"/>
</dbReference>
<dbReference type="Pfam" id="PF05534">
    <property type="entry name" value="HicB"/>
    <property type="match status" value="1"/>
</dbReference>
<protein>
    <submittedName>
        <fullName evidence="2">Toxin-antitoxin system HicB family antitoxin</fullName>
    </submittedName>
</protein>
<evidence type="ECO:0000313" key="3">
    <source>
        <dbReference type="Proteomes" id="UP000441523"/>
    </source>
</evidence>
<dbReference type="AlphaFoldDB" id="A0A6N6MGB7"/>
<keyword evidence="3" id="KW-1185">Reference proteome</keyword>
<dbReference type="InterPro" id="IPR008651">
    <property type="entry name" value="Uncharacterised_HicB"/>
</dbReference>